<dbReference type="RefSeq" id="WP_122906217.1">
    <property type="nucleotide sequence ID" value="NZ_RHHS01000046.1"/>
</dbReference>
<keyword evidence="4" id="KW-1185">Reference proteome</keyword>
<dbReference type="Gene3D" id="3.10.580.10">
    <property type="entry name" value="CBS-domain"/>
    <property type="match status" value="1"/>
</dbReference>
<dbReference type="Gene3D" id="3.90.550.10">
    <property type="entry name" value="Spore Coat Polysaccharide Biosynthesis Protein SpsA, Chain A"/>
    <property type="match status" value="1"/>
</dbReference>
<dbReference type="Pfam" id="PF00571">
    <property type="entry name" value="CBS"/>
    <property type="match status" value="2"/>
</dbReference>
<dbReference type="CDD" id="cd06426">
    <property type="entry name" value="NTP_transferase_like_2"/>
    <property type="match status" value="1"/>
</dbReference>
<dbReference type="SUPFAM" id="SSF54631">
    <property type="entry name" value="CBS-domain pair"/>
    <property type="match status" value="1"/>
</dbReference>
<dbReference type="Proteomes" id="UP000268829">
    <property type="component" value="Unassembled WGS sequence"/>
</dbReference>
<evidence type="ECO:0000313" key="4">
    <source>
        <dbReference type="Proteomes" id="UP000268829"/>
    </source>
</evidence>
<evidence type="ECO:0000256" key="1">
    <source>
        <dbReference type="PROSITE-ProRule" id="PRU00703"/>
    </source>
</evidence>
<dbReference type="PROSITE" id="PS51371">
    <property type="entry name" value="CBS"/>
    <property type="match status" value="2"/>
</dbReference>
<protein>
    <submittedName>
        <fullName evidence="3">CBS domain-containing protein</fullName>
    </submittedName>
</protein>
<dbReference type="InterPro" id="IPR046342">
    <property type="entry name" value="CBS_dom_sf"/>
</dbReference>
<dbReference type="Pfam" id="PF00483">
    <property type="entry name" value="NTP_transferase"/>
    <property type="match status" value="1"/>
</dbReference>
<sequence>MMDWRDLLVSPHTPIRHTLEIIDKSARQIALVVDENNKLLGTVTDGDIRRGLLKGLTLQDSTSLIMNSFPTVASPYDTRENILALMKIKKIHQVPIVDEDGFIVHVEVLNDLLRPVKKDNWVVLMAGGLGTRLHPLTYDCPKPLLKVGNKPLLETILQSFIDQGFHRFYLSVKYKAEMIQQHFGDGSKWGVTIRYLEEQESLGTAGALSLLPEKPSDPFFVMNGDLLTKVNFEQLLDFHKTYQAQATMCVREYDYQVPYGVVRLDKHRLISIEEKPTQRYFVNAGIYVLNPAVLEYIPQNQFFDMPSLFEHVMKDSQQQAIAFPIREYWLDIGRMADFEKANLEFAEVFG</sequence>
<evidence type="ECO:0000259" key="2">
    <source>
        <dbReference type="PROSITE" id="PS51371"/>
    </source>
</evidence>
<accession>A0A3M8ARL6</accession>
<comment type="caution">
    <text evidence="3">The sequence shown here is derived from an EMBL/GenBank/DDBJ whole genome shotgun (WGS) entry which is preliminary data.</text>
</comment>
<feature type="domain" description="CBS" evidence="2">
    <location>
        <begin position="1"/>
        <end position="58"/>
    </location>
</feature>
<dbReference type="CDD" id="cd04607">
    <property type="entry name" value="CBS_pair_NTP_transferase_assoc"/>
    <property type="match status" value="1"/>
</dbReference>
<gene>
    <name evidence="3" type="ORF">EDM57_18750</name>
</gene>
<dbReference type="EMBL" id="RHHS01000046">
    <property type="protein sequence ID" value="RNB53841.1"/>
    <property type="molecule type" value="Genomic_DNA"/>
</dbReference>
<organism evidence="3 4">
    <name type="scientific">Brevibacillus gelatini</name>
    <dbReference type="NCBI Taxonomy" id="1655277"/>
    <lineage>
        <taxon>Bacteria</taxon>
        <taxon>Bacillati</taxon>
        <taxon>Bacillota</taxon>
        <taxon>Bacilli</taxon>
        <taxon>Bacillales</taxon>
        <taxon>Paenibacillaceae</taxon>
        <taxon>Brevibacillus</taxon>
    </lineage>
</organism>
<name>A0A3M8ARL6_9BACL</name>
<proteinExistence type="predicted"/>
<evidence type="ECO:0000313" key="3">
    <source>
        <dbReference type="EMBL" id="RNB53841.1"/>
    </source>
</evidence>
<keyword evidence="1" id="KW-0129">CBS domain</keyword>
<dbReference type="OrthoDB" id="9801899at2"/>
<dbReference type="InterPro" id="IPR005835">
    <property type="entry name" value="NTP_transferase_dom"/>
</dbReference>
<dbReference type="InterPro" id="IPR050486">
    <property type="entry name" value="Mannose-1P_guanyltransferase"/>
</dbReference>
<dbReference type="SUPFAM" id="SSF53448">
    <property type="entry name" value="Nucleotide-diphospho-sugar transferases"/>
    <property type="match status" value="1"/>
</dbReference>
<reference evidence="3 4" key="1">
    <citation type="submission" date="2018-10" db="EMBL/GenBank/DDBJ databases">
        <title>Phylogenomics of Brevibacillus.</title>
        <authorList>
            <person name="Dunlap C."/>
        </authorList>
    </citation>
    <scope>NUCLEOTIDE SEQUENCE [LARGE SCALE GENOMIC DNA]</scope>
    <source>
        <strain evidence="3 4">DSM 100115</strain>
    </source>
</reference>
<feature type="domain" description="CBS" evidence="2">
    <location>
        <begin position="66"/>
        <end position="122"/>
    </location>
</feature>
<dbReference type="AlphaFoldDB" id="A0A3M8ARL6"/>
<dbReference type="InterPro" id="IPR000644">
    <property type="entry name" value="CBS_dom"/>
</dbReference>
<dbReference type="PANTHER" id="PTHR22572">
    <property type="entry name" value="SUGAR-1-PHOSPHATE GUANYL TRANSFERASE"/>
    <property type="match status" value="1"/>
</dbReference>
<dbReference type="InterPro" id="IPR029044">
    <property type="entry name" value="Nucleotide-diphossugar_trans"/>
</dbReference>